<gene>
    <name evidence="1" type="ORF">EA686_14400</name>
</gene>
<dbReference type="EMBL" id="RFDI01000787">
    <property type="protein sequence ID" value="RSR53067.1"/>
    <property type="molecule type" value="Genomic_DNA"/>
</dbReference>
<proteinExistence type="predicted"/>
<accession>A0A429MNP3</accession>
<protein>
    <submittedName>
        <fullName evidence="1">DUF159 family protein</fullName>
    </submittedName>
</protein>
<evidence type="ECO:0000313" key="1">
    <source>
        <dbReference type="EMBL" id="RSR53067.1"/>
    </source>
</evidence>
<name>A0A429MNP3_ACIBA</name>
<organism evidence="1 2">
    <name type="scientific">Acinetobacter baumannii</name>
    <dbReference type="NCBI Taxonomy" id="470"/>
    <lineage>
        <taxon>Bacteria</taxon>
        <taxon>Pseudomonadati</taxon>
        <taxon>Pseudomonadota</taxon>
        <taxon>Gammaproteobacteria</taxon>
        <taxon>Moraxellales</taxon>
        <taxon>Moraxellaceae</taxon>
        <taxon>Acinetobacter</taxon>
        <taxon>Acinetobacter calcoaceticus/baumannii complex</taxon>
    </lineage>
</organism>
<evidence type="ECO:0000313" key="2">
    <source>
        <dbReference type="Proteomes" id="UP000280073"/>
    </source>
</evidence>
<dbReference type="Proteomes" id="UP000280073">
    <property type="component" value="Unassembled WGS sequence"/>
</dbReference>
<dbReference type="AlphaFoldDB" id="A0A429MNP3"/>
<reference evidence="1 2" key="1">
    <citation type="submission" date="2018-10" db="EMBL/GenBank/DDBJ databases">
        <title>GWAS and RNA-Seq identify cryptic mechanisms of antimicrobial resistance in Acinetobacter baumannii.</title>
        <authorList>
            <person name="Sahl J.W."/>
        </authorList>
    </citation>
    <scope>NUCLEOTIDE SEQUENCE [LARGE SCALE GENOMIC DNA]</scope>
    <source>
        <strain evidence="1 2">TG28175</strain>
    </source>
</reference>
<comment type="caution">
    <text evidence="1">The sequence shown here is derived from an EMBL/GenBank/DDBJ whole genome shotgun (WGS) entry which is preliminary data.</text>
</comment>
<feature type="non-terminal residue" evidence="1">
    <location>
        <position position="78"/>
    </location>
</feature>
<sequence>MPFYLVYRINTYKIRDVKVEYFIPAMCANFKPLTLAQLQQLQLPVVGFSYADEVYPGGTMPLLFKSPQGFEWREVMFG</sequence>